<evidence type="ECO:0000256" key="1">
    <source>
        <dbReference type="SAM" id="Phobius"/>
    </source>
</evidence>
<dbReference type="Proteomes" id="UP000663855">
    <property type="component" value="Unassembled WGS sequence"/>
</dbReference>
<evidence type="ECO:0000313" key="11">
    <source>
        <dbReference type="EMBL" id="CAF4134110.1"/>
    </source>
</evidence>
<dbReference type="EMBL" id="CAJOBJ010009281">
    <property type="protein sequence ID" value="CAF4134110.1"/>
    <property type="molecule type" value="Genomic_DNA"/>
</dbReference>
<feature type="transmembrane region" description="Helical" evidence="1">
    <location>
        <begin position="317"/>
        <end position="334"/>
    </location>
</feature>
<comment type="caution">
    <text evidence="8">The sequence shown here is derived from an EMBL/GenBank/DDBJ whole genome shotgun (WGS) entry which is preliminary data.</text>
</comment>
<keyword evidence="13" id="KW-1185">Reference proteome</keyword>
<dbReference type="EMBL" id="CAJNOV010017220">
    <property type="protein sequence ID" value="CAF1604413.1"/>
    <property type="molecule type" value="Genomic_DNA"/>
</dbReference>
<evidence type="ECO:0000313" key="8">
    <source>
        <dbReference type="EMBL" id="CAF3798769.1"/>
    </source>
</evidence>
<dbReference type="Proteomes" id="UP000676336">
    <property type="component" value="Unassembled WGS sequence"/>
</dbReference>
<dbReference type="EMBL" id="CAJNRE010013826">
    <property type="protein sequence ID" value="CAF2122182.1"/>
    <property type="molecule type" value="Genomic_DNA"/>
</dbReference>
<feature type="transmembrane region" description="Helical" evidence="1">
    <location>
        <begin position="43"/>
        <end position="66"/>
    </location>
</feature>
<dbReference type="EMBL" id="CAJNRG010017463">
    <property type="protein sequence ID" value="CAF2229455.1"/>
    <property type="molecule type" value="Genomic_DNA"/>
</dbReference>
<proteinExistence type="predicted"/>
<dbReference type="Proteomes" id="UP000681967">
    <property type="component" value="Unassembled WGS sequence"/>
</dbReference>
<dbReference type="Proteomes" id="UP000663856">
    <property type="component" value="Unassembled WGS sequence"/>
</dbReference>
<feature type="transmembrane region" description="Helical" evidence="1">
    <location>
        <begin position="286"/>
        <end position="305"/>
    </location>
</feature>
<feature type="transmembrane region" description="Helical" evidence="1">
    <location>
        <begin position="106"/>
        <end position="126"/>
    </location>
</feature>
<dbReference type="Gene3D" id="1.20.1070.10">
    <property type="entry name" value="Rhodopsin 7-helix transmembrane proteins"/>
    <property type="match status" value="1"/>
</dbReference>
<keyword evidence="1" id="KW-0472">Membrane</keyword>
<gene>
    <name evidence="9" type="ORF">BYL167_LOCUS8109</name>
    <name evidence="2" type="ORF">CJN711_LOCUS35699</name>
    <name evidence="11" type="ORF">GIL414_LOCUS18675</name>
    <name evidence="3" type="ORF">KQP761_LOCUS31286</name>
    <name evidence="5" type="ORF">MBJ925_LOCUS26134</name>
    <name evidence="7" type="ORF">OVN521_LOCUS2189</name>
    <name evidence="10" type="ORF">SMN809_LOCUS8282</name>
    <name evidence="8" type="ORF">UXM345_LOCUS4679</name>
    <name evidence="4" type="ORF">WKI299_LOCUS20719</name>
    <name evidence="6" type="ORF">XDN619_LOCUS34240</name>
</gene>
<organism evidence="8 12">
    <name type="scientific">Rotaria magnacalcarata</name>
    <dbReference type="NCBI Taxonomy" id="392030"/>
    <lineage>
        <taxon>Eukaryota</taxon>
        <taxon>Metazoa</taxon>
        <taxon>Spiralia</taxon>
        <taxon>Gnathifera</taxon>
        <taxon>Rotifera</taxon>
        <taxon>Eurotatoria</taxon>
        <taxon>Bdelloidea</taxon>
        <taxon>Philodinida</taxon>
        <taxon>Philodinidae</taxon>
        <taxon>Rotaria</taxon>
    </lineage>
</organism>
<dbReference type="Proteomes" id="UP000663887">
    <property type="component" value="Unassembled WGS sequence"/>
</dbReference>
<dbReference type="Proteomes" id="UP000663866">
    <property type="component" value="Unassembled WGS sequence"/>
</dbReference>
<dbReference type="EMBL" id="CAJOBF010000327">
    <property type="protein sequence ID" value="CAF3798769.1"/>
    <property type="molecule type" value="Genomic_DNA"/>
</dbReference>
<feature type="transmembrane region" description="Helical" evidence="1">
    <location>
        <begin position="146"/>
        <end position="177"/>
    </location>
</feature>
<evidence type="ECO:0000313" key="6">
    <source>
        <dbReference type="EMBL" id="CAF2229455.1"/>
    </source>
</evidence>
<dbReference type="EMBL" id="CAJOBH010002186">
    <property type="protein sequence ID" value="CAF3893929.1"/>
    <property type="molecule type" value="Genomic_DNA"/>
</dbReference>
<evidence type="ECO:0000313" key="2">
    <source>
        <dbReference type="EMBL" id="CAF1604413.1"/>
    </source>
</evidence>
<reference evidence="8" key="1">
    <citation type="submission" date="2021-02" db="EMBL/GenBank/DDBJ databases">
        <authorList>
            <person name="Nowell W R."/>
        </authorList>
    </citation>
    <scope>NUCLEOTIDE SEQUENCE</scope>
</reference>
<evidence type="ECO:0000313" key="5">
    <source>
        <dbReference type="EMBL" id="CAF2122182.1"/>
    </source>
</evidence>
<accession>A0A819BCA2</accession>
<evidence type="ECO:0000313" key="9">
    <source>
        <dbReference type="EMBL" id="CAF3893929.1"/>
    </source>
</evidence>
<dbReference type="Proteomes" id="UP000681720">
    <property type="component" value="Unassembled WGS sequence"/>
</dbReference>
<protein>
    <submittedName>
        <fullName evidence="8">Uncharacterized protein</fullName>
    </submittedName>
</protein>
<dbReference type="Proteomes" id="UP000663842">
    <property type="component" value="Unassembled WGS sequence"/>
</dbReference>
<evidence type="ECO:0000313" key="13">
    <source>
        <dbReference type="Proteomes" id="UP000663866"/>
    </source>
</evidence>
<dbReference type="AlphaFoldDB" id="A0A819BCA2"/>
<dbReference type="Proteomes" id="UP000663824">
    <property type="component" value="Unassembled WGS sequence"/>
</dbReference>
<dbReference type="EMBL" id="CAJNOW010017431">
    <property type="protein sequence ID" value="CAF1657485.1"/>
    <property type="molecule type" value="Genomic_DNA"/>
</dbReference>
<evidence type="ECO:0000313" key="3">
    <source>
        <dbReference type="EMBL" id="CAF1657485.1"/>
    </source>
</evidence>
<evidence type="ECO:0000313" key="4">
    <source>
        <dbReference type="EMBL" id="CAF2103744.1"/>
    </source>
</evidence>
<evidence type="ECO:0000313" key="12">
    <source>
        <dbReference type="Proteomes" id="UP000663842"/>
    </source>
</evidence>
<feature type="transmembrane region" description="Helical" evidence="1">
    <location>
        <begin position="6"/>
        <end position="31"/>
    </location>
</feature>
<evidence type="ECO:0000313" key="10">
    <source>
        <dbReference type="EMBL" id="CAF3932651.1"/>
    </source>
</evidence>
<evidence type="ECO:0000313" key="7">
    <source>
        <dbReference type="EMBL" id="CAF3770140.1"/>
    </source>
</evidence>
<dbReference type="OrthoDB" id="10038237at2759"/>
<feature type="transmembrane region" description="Helical" evidence="1">
    <location>
        <begin position="78"/>
        <end position="99"/>
    </location>
</feature>
<dbReference type="EMBL" id="CAJOBI010002522">
    <property type="protein sequence ID" value="CAF3932651.1"/>
    <property type="molecule type" value="Genomic_DNA"/>
</dbReference>
<sequence>MKRISTEFYLIILLLLLIFFVNIFHIVYLIIHKHNKQIKAIRLILISSSLSSLIVSLWLIPCFYLRTIWSPDSMSWRLWSFAFHIVDAVQLYSIILLITTRSFQRIFICFIWLAPIITYSPLLWLSSLHDEIDYLPYRRLMLNAPWWIFPIVYFGMYAIPLIISFALSSIHICWPLINNYYYRKYKKNIDHNQNIDEHHRDMIELKSLIETVFNFQLEQSDNKSKKFNTGISSVSKPLSKKFNRSSLCKVDQHETFPLFDELSSSPLSRSSSIQIMHCIEQPLKSGLLFVVTCLLLLVHLPYILSSLFDVCSLQLTIFIYTHWFGTIITPLIHIKIEYLF</sequence>
<dbReference type="Proteomes" id="UP000663834">
    <property type="component" value="Unassembled WGS sequence"/>
</dbReference>
<dbReference type="EMBL" id="CAJNRF010008715">
    <property type="protein sequence ID" value="CAF2103744.1"/>
    <property type="molecule type" value="Genomic_DNA"/>
</dbReference>
<name>A0A819BCA2_9BILA</name>
<keyword evidence="1" id="KW-0812">Transmembrane</keyword>
<dbReference type="EMBL" id="CAJOBG010000165">
    <property type="protein sequence ID" value="CAF3770140.1"/>
    <property type="molecule type" value="Genomic_DNA"/>
</dbReference>
<keyword evidence="1" id="KW-1133">Transmembrane helix</keyword>